<evidence type="ECO:0000256" key="1">
    <source>
        <dbReference type="SAM" id="Phobius"/>
    </source>
</evidence>
<keyword evidence="1" id="KW-0472">Membrane</keyword>
<reference evidence="2 3" key="1">
    <citation type="submission" date="2023-07" db="EMBL/GenBank/DDBJ databases">
        <title>Genomic Encyclopedia of Type Strains, Phase IV (KMG-IV): sequencing the most valuable type-strain genomes for metagenomic binning, comparative biology and taxonomic classification.</title>
        <authorList>
            <person name="Goeker M."/>
        </authorList>
    </citation>
    <scope>NUCLEOTIDE SEQUENCE [LARGE SCALE GENOMIC DNA]</scope>
    <source>
        <strain evidence="2 3">DSM 15448</strain>
    </source>
</reference>
<protein>
    <submittedName>
        <fullName evidence="2">Cbb3-type cytochrome oxidase subunit 3</fullName>
    </submittedName>
</protein>
<evidence type="ECO:0000313" key="3">
    <source>
        <dbReference type="Proteomes" id="UP001236723"/>
    </source>
</evidence>
<comment type="caution">
    <text evidence="2">The sequence shown here is derived from an EMBL/GenBank/DDBJ whole genome shotgun (WGS) entry which is preliminary data.</text>
</comment>
<sequence length="37" mass="4241">MGFNLDMVLGLFVIPLFILFLGVLAYVHSSKKERDRT</sequence>
<dbReference type="EMBL" id="JAUSUP010000006">
    <property type="protein sequence ID" value="MDQ0352268.1"/>
    <property type="molecule type" value="Genomic_DNA"/>
</dbReference>
<dbReference type="Proteomes" id="UP001236723">
    <property type="component" value="Unassembled WGS sequence"/>
</dbReference>
<keyword evidence="3" id="KW-1185">Reference proteome</keyword>
<evidence type="ECO:0000313" key="2">
    <source>
        <dbReference type="EMBL" id="MDQ0352268.1"/>
    </source>
</evidence>
<feature type="transmembrane region" description="Helical" evidence="1">
    <location>
        <begin position="6"/>
        <end position="27"/>
    </location>
</feature>
<accession>A0ABU0DUX8</accession>
<gene>
    <name evidence="2" type="ORF">J2R98_002102</name>
</gene>
<keyword evidence="1" id="KW-1133">Transmembrane helix</keyword>
<proteinExistence type="predicted"/>
<keyword evidence="1" id="KW-0812">Transmembrane</keyword>
<organism evidence="2 3">
    <name type="scientific">Alkalibacillus filiformis</name>
    <dbReference type="NCBI Taxonomy" id="200990"/>
    <lineage>
        <taxon>Bacteria</taxon>
        <taxon>Bacillati</taxon>
        <taxon>Bacillota</taxon>
        <taxon>Bacilli</taxon>
        <taxon>Bacillales</taxon>
        <taxon>Bacillaceae</taxon>
        <taxon>Alkalibacillus</taxon>
    </lineage>
</organism>
<name>A0ABU0DUX8_9BACI</name>